<dbReference type="STRING" id="151081.TW72_08525"/>
<dbReference type="Gene3D" id="1.10.10.10">
    <property type="entry name" value="Winged helix-like DNA-binding domain superfamily/Winged helix DNA-binding domain"/>
    <property type="match status" value="1"/>
</dbReference>
<evidence type="ECO:0000313" key="7">
    <source>
        <dbReference type="EMBL" id="TMP88570.1"/>
    </source>
</evidence>
<dbReference type="InterPro" id="IPR011991">
    <property type="entry name" value="ArsR-like_HTH"/>
</dbReference>
<dbReference type="OrthoDB" id="9793058at2"/>
<dbReference type="eggNOG" id="COG0640">
    <property type="taxonomic scope" value="Bacteria"/>
</dbReference>
<reference evidence="9" key="3">
    <citation type="submission" date="2019-06" db="EMBL/GenBank/DDBJ databases">
        <title>Co-occurence of chitin degradation, pigmentation and bioactivity in marine Pseudoalteromonas.</title>
        <authorList>
            <person name="Sonnenschein E.C."/>
            <person name="Bech P.K."/>
        </authorList>
    </citation>
    <scope>NUCLEOTIDE SEQUENCE [LARGE SCALE GENOMIC DNA]</scope>
    <source>
        <strain evidence="9">S2897</strain>
    </source>
</reference>
<reference evidence="7 9" key="2">
    <citation type="submission" date="2017-12" db="EMBL/GenBank/DDBJ databases">
        <authorList>
            <person name="Paulsen S."/>
            <person name="Gram L.K."/>
        </authorList>
    </citation>
    <scope>NUCLEOTIDE SEQUENCE [LARGE SCALE GENOMIC DNA]</scope>
    <source>
        <strain evidence="7 9">S2897</strain>
    </source>
</reference>
<dbReference type="PATRIC" id="fig|151081.8.peg.483"/>
<dbReference type="FunFam" id="1.10.10.10:FF:000279">
    <property type="entry name" value="Transcriptional regulator, ArsR family"/>
    <property type="match status" value="1"/>
</dbReference>
<dbReference type="GO" id="GO:0046685">
    <property type="term" value="P:response to arsenic-containing substance"/>
    <property type="evidence" value="ECO:0007669"/>
    <property type="project" value="UniProtKB-KW"/>
</dbReference>
<keyword evidence="8" id="KW-1185">Reference proteome</keyword>
<dbReference type="GO" id="GO:0003700">
    <property type="term" value="F:DNA-binding transcription factor activity"/>
    <property type="evidence" value="ECO:0007669"/>
    <property type="project" value="InterPro"/>
</dbReference>
<evidence type="ECO:0000256" key="2">
    <source>
        <dbReference type="ARBA" id="ARBA00023015"/>
    </source>
</evidence>
<organism evidence="6 8">
    <name type="scientific">Pseudoalteromonas ruthenica</name>
    <dbReference type="NCBI Taxonomy" id="151081"/>
    <lineage>
        <taxon>Bacteria</taxon>
        <taxon>Pseudomonadati</taxon>
        <taxon>Pseudomonadota</taxon>
        <taxon>Gammaproteobacteria</taxon>
        <taxon>Alteromonadales</taxon>
        <taxon>Pseudoalteromonadaceae</taxon>
        <taxon>Pseudoalteromonas</taxon>
    </lineage>
</organism>
<dbReference type="NCBIfam" id="NF007528">
    <property type="entry name" value="PRK10141.1"/>
    <property type="match status" value="1"/>
</dbReference>
<dbReference type="Proteomes" id="UP000033664">
    <property type="component" value="Unassembled WGS sequence"/>
</dbReference>
<evidence type="ECO:0000256" key="4">
    <source>
        <dbReference type="ARBA" id="ARBA00023163"/>
    </source>
</evidence>
<dbReference type="Proteomes" id="UP000305874">
    <property type="component" value="Unassembled WGS sequence"/>
</dbReference>
<dbReference type="Pfam" id="PF01022">
    <property type="entry name" value="HTH_5"/>
    <property type="match status" value="1"/>
</dbReference>
<dbReference type="PANTHER" id="PTHR33154:SF18">
    <property type="entry name" value="ARSENICAL RESISTANCE OPERON REPRESSOR"/>
    <property type="match status" value="1"/>
</dbReference>
<dbReference type="PANTHER" id="PTHR33154">
    <property type="entry name" value="TRANSCRIPTIONAL REGULATOR, ARSR FAMILY"/>
    <property type="match status" value="1"/>
</dbReference>
<dbReference type="GeneID" id="58228534"/>
<sequence length="110" mass="12617">MAVHFFKALSDDTRLQTCLLIAEQKELCVCELVCALALSQPKISRHLALLKEAGVLATRRDRQWVYYRIDDTQPQWRQQIIATTLNNQAELIEDALARLQAMDNRPSCCD</sequence>
<dbReference type="RefSeq" id="WP_045978378.1">
    <property type="nucleotide sequence ID" value="NZ_JXXY01000002.1"/>
</dbReference>
<dbReference type="PROSITE" id="PS50987">
    <property type="entry name" value="HTH_ARSR_2"/>
    <property type="match status" value="1"/>
</dbReference>
<evidence type="ECO:0000256" key="3">
    <source>
        <dbReference type="ARBA" id="ARBA00023125"/>
    </source>
</evidence>
<keyword evidence="3" id="KW-0238">DNA-binding</keyword>
<keyword evidence="2" id="KW-0805">Transcription regulation</keyword>
<protein>
    <submittedName>
        <fullName evidence="6 7">Transcriptional regulator</fullName>
    </submittedName>
</protein>
<evidence type="ECO:0000313" key="6">
    <source>
        <dbReference type="EMBL" id="KJY99689.1"/>
    </source>
</evidence>
<evidence type="ECO:0000256" key="1">
    <source>
        <dbReference type="ARBA" id="ARBA00022849"/>
    </source>
</evidence>
<dbReference type="AlphaFoldDB" id="A0A0F4PX54"/>
<evidence type="ECO:0000313" key="9">
    <source>
        <dbReference type="Proteomes" id="UP000305874"/>
    </source>
</evidence>
<dbReference type="PRINTS" id="PR00778">
    <property type="entry name" value="HTHARSR"/>
</dbReference>
<gene>
    <name evidence="7" type="ORF">CWC05_03815</name>
    <name evidence="6" type="ORF">TW72_08525</name>
</gene>
<keyword evidence="1" id="KW-0059">Arsenical resistance</keyword>
<reference evidence="7" key="4">
    <citation type="submission" date="2019-09" db="EMBL/GenBank/DDBJ databases">
        <title>Co-occurence of chitin degradation, pigmentation and bioactivity in marine Pseudoalteromonas.</title>
        <authorList>
            <person name="Sonnenschein E.C."/>
            <person name="Bech P.K."/>
        </authorList>
    </citation>
    <scope>NUCLEOTIDE SEQUENCE</scope>
    <source>
        <strain evidence="7">S2897</strain>
    </source>
</reference>
<dbReference type="NCBIfam" id="NF033788">
    <property type="entry name" value="HTH_metalloreg"/>
    <property type="match status" value="1"/>
</dbReference>
<dbReference type="InterPro" id="IPR036390">
    <property type="entry name" value="WH_DNA-bd_sf"/>
</dbReference>
<accession>A0A0F4PX54</accession>
<reference evidence="6 8" key="1">
    <citation type="journal article" date="2015" name="BMC Genomics">
        <title>Genome mining reveals unlocked bioactive potential of marine Gram-negative bacteria.</title>
        <authorList>
            <person name="Machado H."/>
            <person name="Sonnenschein E.C."/>
            <person name="Melchiorsen J."/>
            <person name="Gram L."/>
        </authorList>
    </citation>
    <scope>NUCLEOTIDE SEQUENCE [LARGE SCALE GENOMIC DNA]</scope>
    <source>
        <strain evidence="6 8">S3137</strain>
    </source>
</reference>
<dbReference type="SUPFAM" id="SSF46785">
    <property type="entry name" value="Winged helix' DNA-binding domain"/>
    <property type="match status" value="1"/>
</dbReference>
<proteinExistence type="predicted"/>
<dbReference type="SMART" id="SM00418">
    <property type="entry name" value="HTH_ARSR"/>
    <property type="match status" value="1"/>
</dbReference>
<dbReference type="CDD" id="cd00090">
    <property type="entry name" value="HTH_ARSR"/>
    <property type="match status" value="1"/>
</dbReference>
<dbReference type="GO" id="GO:0003677">
    <property type="term" value="F:DNA binding"/>
    <property type="evidence" value="ECO:0007669"/>
    <property type="project" value="UniProtKB-KW"/>
</dbReference>
<dbReference type="EMBL" id="JXXZ01000007">
    <property type="protein sequence ID" value="KJY99689.1"/>
    <property type="molecule type" value="Genomic_DNA"/>
</dbReference>
<dbReference type="EMBL" id="PNCG01000002">
    <property type="protein sequence ID" value="TMP88570.1"/>
    <property type="molecule type" value="Genomic_DNA"/>
</dbReference>
<feature type="domain" description="HTH arsR-type" evidence="5">
    <location>
        <begin position="1"/>
        <end position="92"/>
    </location>
</feature>
<name>A0A0F4PX54_9GAMM</name>
<dbReference type="InterPro" id="IPR036388">
    <property type="entry name" value="WH-like_DNA-bd_sf"/>
</dbReference>
<dbReference type="InterPro" id="IPR051081">
    <property type="entry name" value="HTH_MetalResp_TranReg"/>
</dbReference>
<keyword evidence="4" id="KW-0804">Transcription</keyword>
<evidence type="ECO:0000313" key="8">
    <source>
        <dbReference type="Proteomes" id="UP000033664"/>
    </source>
</evidence>
<dbReference type="InterPro" id="IPR001845">
    <property type="entry name" value="HTH_ArsR_DNA-bd_dom"/>
</dbReference>
<comment type="caution">
    <text evidence="6">The sequence shown here is derived from an EMBL/GenBank/DDBJ whole genome shotgun (WGS) entry which is preliminary data.</text>
</comment>
<evidence type="ECO:0000259" key="5">
    <source>
        <dbReference type="PROSITE" id="PS50987"/>
    </source>
</evidence>